<proteinExistence type="predicted"/>
<feature type="compositionally biased region" description="Gly residues" evidence="1">
    <location>
        <begin position="146"/>
        <end position="156"/>
    </location>
</feature>
<accession>A0A9P8IHI6</accession>
<reference evidence="2" key="1">
    <citation type="submission" date="2021-03" db="EMBL/GenBank/DDBJ databases">
        <title>Comparative genomics and phylogenomic investigation of the class Geoglossomycetes provide insights into ecological specialization and systematics.</title>
        <authorList>
            <person name="Melie T."/>
            <person name="Pirro S."/>
            <person name="Miller A.N."/>
            <person name="Quandt A."/>
        </authorList>
    </citation>
    <scope>NUCLEOTIDE SEQUENCE</scope>
    <source>
        <strain evidence="2">CAQ_001_2017</strain>
    </source>
</reference>
<gene>
    <name evidence="2" type="ORF">GP486_008058</name>
</gene>
<evidence type="ECO:0000313" key="3">
    <source>
        <dbReference type="Proteomes" id="UP000750711"/>
    </source>
</evidence>
<sequence length="170" mass="17348">MSTSSSSSSSIRVFVHWTEQTVFAGEDVECTITFKNTAPVGGGGGGGDRQRKAPWQGPPAGTRNGLSSLVLRASDQPTPPQPPSSSSSMSRGHGHQPPLSLSVPPSPSRRPGASPASLNAAASNGTATAERPPRHKHHRSVSIIPIGGGDKVGAGGEENKTNGVDLQGVM</sequence>
<evidence type="ECO:0000256" key="1">
    <source>
        <dbReference type="SAM" id="MobiDB-lite"/>
    </source>
</evidence>
<dbReference type="AlphaFoldDB" id="A0A9P8IHI6"/>
<dbReference type="Proteomes" id="UP000750711">
    <property type="component" value="Unassembled WGS sequence"/>
</dbReference>
<name>A0A9P8IHI6_9PEZI</name>
<organism evidence="2 3">
    <name type="scientific">Trichoglossum hirsutum</name>
    <dbReference type="NCBI Taxonomy" id="265104"/>
    <lineage>
        <taxon>Eukaryota</taxon>
        <taxon>Fungi</taxon>
        <taxon>Dikarya</taxon>
        <taxon>Ascomycota</taxon>
        <taxon>Pezizomycotina</taxon>
        <taxon>Geoglossomycetes</taxon>
        <taxon>Geoglossales</taxon>
        <taxon>Geoglossaceae</taxon>
        <taxon>Trichoglossum</taxon>
    </lineage>
</organism>
<evidence type="ECO:0000313" key="2">
    <source>
        <dbReference type="EMBL" id="KAH0548232.1"/>
    </source>
</evidence>
<keyword evidence="3" id="KW-1185">Reference proteome</keyword>
<dbReference type="EMBL" id="JAGHQM010002710">
    <property type="protein sequence ID" value="KAH0548232.1"/>
    <property type="molecule type" value="Genomic_DNA"/>
</dbReference>
<feature type="compositionally biased region" description="Low complexity" evidence="1">
    <location>
        <begin position="97"/>
        <end position="125"/>
    </location>
</feature>
<protein>
    <submittedName>
        <fullName evidence="2">Uncharacterized protein</fullName>
    </submittedName>
</protein>
<comment type="caution">
    <text evidence="2">The sequence shown here is derived from an EMBL/GenBank/DDBJ whole genome shotgun (WGS) entry which is preliminary data.</text>
</comment>
<feature type="region of interest" description="Disordered" evidence="1">
    <location>
        <begin position="35"/>
        <end position="170"/>
    </location>
</feature>